<keyword evidence="2" id="KW-0325">Glycoprotein</keyword>
<evidence type="ECO:0000256" key="2">
    <source>
        <dbReference type="ARBA" id="ARBA00023180"/>
    </source>
</evidence>
<dbReference type="SUPFAM" id="SSF52540">
    <property type="entry name" value="P-loop containing nucleoside triphosphate hydrolases"/>
    <property type="match status" value="1"/>
</dbReference>
<dbReference type="PANTHER" id="PTHR10605:SF56">
    <property type="entry name" value="BIFUNCTIONAL HEPARAN SULFATE N-DEACETYLASE_N-SULFOTRANSFERASE"/>
    <property type="match status" value="1"/>
</dbReference>
<dbReference type="RefSeq" id="WP_183705778.1">
    <property type="nucleotide sequence ID" value="NZ_JACHFE010000009.1"/>
</dbReference>
<dbReference type="Gene3D" id="3.40.50.300">
    <property type="entry name" value="P-loop containing nucleotide triphosphate hydrolases"/>
    <property type="match status" value="1"/>
</dbReference>
<dbReference type="GO" id="GO:0008146">
    <property type="term" value="F:sulfotransferase activity"/>
    <property type="evidence" value="ECO:0007669"/>
    <property type="project" value="InterPro"/>
</dbReference>
<dbReference type="AlphaFoldDB" id="A0A840UE86"/>
<evidence type="ECO:0000259" key="3">
    <source>
        <dbReference type="Pfam" id="PF00685"/>
    </source>
</evidence>
<dbReference type="InterPro" id="IPR000863">
    <property type="entry name" value="Sulfotransferase_dom"/>
</dbReference>
<dbReference type="InterPro" id="IPR037359">
    <property type="entry name" value="NST/OST"/>
</dbReference>
<dbReference type="Proteomes" id="UP000591735">
    <property type="component" value="Unassembled WGS sequence"/>
</dbReference>
<dbReference type="PANTHER" id="PTHR10605">
    <property type="entry name" value="HEPARAN SULFATE SULFOTRANSFERASE"/>
    <property type="match status" value="1"/>
</dbReference>
<dbReference type="EMBL" id="JACHFE010000009">
    <property type="protein sequence ID" value="MBB5322513.1"/>
    <property type="molecule type" value="Genomic_DNA"/>
</dbReference>
<evidence type="ECO:0000313" key="4">
    <source>
        <dbReference type="EMBL" id="MBB5322513.1"/>
    </source>
</evidence>
<evidence type="ECO:0000313" key="5">
    <source>
        <dbReference type="Proteomes" id="UP000591735"/>
    </source>
</evidence>
<reference evidence="4 5" key="1">
    <citation type="submission" date="2020-08" db="EMBL/GenBank/DDBJ databases">
        <title>Genomic Encyclopedia of Type Strains, Phase IV (KMG-IV): sequencing the most valuable type-strain genomes for metagenomic binning, comparative biology and taxonomic classification.</title>
        <authorList>
            <person name="Goeker M."/>
        </authorList>
    </citation>
    <scope>NUCLEOTIDE SEQUENCE [LARGE SCALE GENOMIC DNA]</scope>
    <source>
        <strain evidence="4 5">DSM 22359</strain>
    </source>
</reference>
<organism evidence="4 5">
    <name type="scientific">Marinobacter oulmenensis</name>
    <dbReference type="NCBI Taxonomy" id="643747"/>
    <lineage>
        <taxon>Bacteria</taxon>
        <taxon>Pseudomonadati</taxon>
        <taxon>Pseudomonadota</taxon>
        <taxon>Gammaproteobacteria</taxon>
        <taxon>Pseudomonadales</taxon>
        <taxon>Marinobacteraceae</taxon>
        <taxon>Marinobacter</taxon>
    </lineage>
</organism>
<sequence>MSKKTSIFHVGPQKSATTWIYQALKHHPDINAPATDTIHFFDINYHKGEAWYEGFFKNDEEKIRFDPTYTYIRSKCAPERISKYNPDAKIVLTARNPVERAFSHYWHEKKKDRFNFKFDELFENYDLFENWIEPGMYAMHYRRFLEFFPKEQIKILFLEQLRDEPEKFFEEICEFTEISKDYTPDILHKKVNAAGRFKSRSQRKIETWSKALPLINLILRTKDKLSSRRIESLEDVSVPVRNNLVDVFYDDVCQLEEITGRDLSKWKIKYET</sequence>
<dbReference type="Pfam" id="PF00685">
    <property type="entry name" value="Sulfotransfer_1"/>
    <property type="match status" value="1"/>
</dbReference>
<keyword evidence="1" id="KW-0808">Transferase</keyword>
<accession>A0A840UE86</accession>
<evidence type="ECO:0000256" key="1">
    <source>
        <dbReference type="ARBA" id="ARBA00022679"/>
    </source>
</evidence>
<dbReference type="InterPro" id="IPR027417">
    <property type="entry name" value="P-loop_NTPase"/>
</dbReference>
<feature type="domain" description="Sulfotransferase" evidence="3">
    <location>
        <begin position="5"/>
        <end position="180"/>
    </location>
</feature>
<protein>
    <recommendedName>
        <fullName evidence="3">Sulfotransferase domain-containing protein</fullName>
    </recommendedName>
</protein>
<comment type="caution">
    <text evidence="4">The sequence shown here is derived from an EMBL/GenBank/DDBJ whole genome shotgun (WGS) entry which is preliminary data.</text>
</comment>
<gene>
    <name evidence="4" type="ORF">HNR38_003020</name>
</gene>
<name>A0A840UE86_9GAMM</name>
<keyword evidence="5" id="KW-1185">Reference proteome</keyword>
<proteinExistence type="predicted"/>